<proteinExistence type="predicted"/>
<comment type="caution">
    <text evidence="2">The sequence shown here is derived from an EMBL/GenBank/DDBJ whole genome shotgun (WGS) entry which is preliminary data.</text>
</comment>
<organism evidence="2 3">
    <name type="scientific">Carboxylicivirga mesophila</name>
    <dbReference type="NCBI Taxonomy" id="1166478"/>
    <lineage>
        <taxon>Bacteria</taxon>
        <taxon>Pseudomonadati</taxon>
        <taxon>Bacteroidota</taxon>
        <taxon>Bacteroidia</taxon>
        <taxon>Marinilabiliales</taxon>
        <taxon>Marinilabiliaceae</taxon>
        <taxon>Carboxylicivirga</taxon>
    </lineage>
</organism>
<gene>
    <name evidence="2" type="ORF">KEM09_09895</name>
</gene>
<feature type="chain" id="PRO_5045246047" evidence="1">
    <location>
        <begin position="19"/>
        <end position="187"/>
    </location>
</feature>
<feature type="signal peptide" evidence="1">
    <location>
        <begin position="1"/>
        <end position="18"/>
    </location>
</feature>
<evidence type="ECO:0000313" key="3">
    <source>
        <dbReference type="Proteomes" id="UP000721861"/>
    </source>
</evidence>
<name>A0ABS5K9Q7_9BACT</name>
<reference evidence="2 3" key="1">
    <citation type="journal article" date="2014" name="Int. J. Syst. Evol. Microbiol.">
        <title>Carboxylicivirga gen. nov. in the family Marinilabiliaceae with two novel species, Carboxylicivirga mesophila sp. nov. and Carboxylicivirga taeanensis sp. nov., and reclassification of Cytophaga fermentans as Saccharicrinis fermentans gen. nov., comb. nov.</title>
        <authorList>
            <person name="Yang S.H."/>
            <person name="Seo H.S."/>
            <person name="Woo J.H."/>
            <person name="Oh H.M."/>
            <person name="Jang H."/>
            <person name="Lee J.H."/>
            <person name="Kim S.J."/>
            <person name="Kwon K.K."/>
        </authorList>
    </citation>
    <scope>NUCLEOTIDE SEQUENCE [LARGE SCALE GENOMIC DNA]</scope>
    <source>
        <strain evidence="2 3">JCM 18290</strain>
    </source>
</reference>
<evidence type="ECO:0000256" key="1">
    <source>
        <dbReference type="SAM" id="SignalP"/>
    </source>
</evidence>
<dbReference type="Proteomes" id="UP000721861">
    <property type="component" value="Unassembled WGS sequence"/>
</dbReference>
<dbReference type="RefSeq" id="WP_212227964.1">
    <property type="nucleotide sequence ID" value="NZ_JAGUCN010000010.1"/>
</dbReference>
<protein>
    <submittedName>
        <fullName evidence="2">Uncharacterized protein</fullName>
    </submittedName>
</protein>
<accession>A0ABS5K9Q7</accession>
<dbReference type="EMBL" id="JAGUCN010000010">
    <property type="protein sequence ID" value="MBS2211716.1"/>
    <property type="molecule type" value="Genomic_DNA"/>
</dbReference>
<keyword evidence="1" id="KW-0732">Signal</keyword>
<evidence type="ECO:0000313" key="2">
    <source>
        <dbReference type="EMBL" id="MBS2211716.1"/>
    </source>
</evidence>
<keyword evidence="3" id="KW-1185">Reference proteome</keyword>
<sequence length="187" mass="22135">MRISICFLLILYSLSSFSKNDSIYCYFNGQSIVLKKNDVLNLYGKPLINDKKAGGFKVDNSKKWIKYGKLYYEDFYIVYYKTLAFHNYMKFYQTTNSFIFEGNTLNAITTLDDVLRFYKNKEVLVNHTVCQLFSIDNEFYFENGDKINHVLIDSEMYGMIELVFYSKKLYAIIIDPQGVLEELEKWL</sequence>